<evidence type="ECO:0008006" key="10">
    <source>
        <dbReference type="Google" id="ProtNLM"/>
    </source>
</evidence>
<evidence type="ECO:0000256" key="3">
    <source>
        <dbReference type="ARBA" id="ARBA00023043"/>
    </source>
</evidence>
<dbReference type="GO" id="GO:1902495">
    <property type="term" value="C:transmembrane transporter complex"/>
    <property type="evidence" value="ECO:0007669"/>
    <property type="project" value="TreeGrafter"/>
</dbReference>
<evidence type="ECO:0000256" key="5">
    <source>
        <dbReference type="ARBA" id="ARBA00023180"/>
    </source>
</evidence>
<protein>
    <recommendedName>
        <fullName evidence="10">Ankyrin repeat protein</fullName>
    </recommendedName>
</protein>
<proteinExistence type="predicted"/>
<reference evidence="8" key="1">
    <citation type="submission" date="2021-02" db="EMBL/GenBank/DDBJ databases">
        <authorList>
            <person name="Nowell W R."/>
        </authorList>
    </citation>
    <scope>NUCLEOTIDE SEQUENCE</scope>
</reference>
<keyword evidence="2" id="KW-0677">Repeat</keyword>
<dbReference type="EMBL" id="CAJOBA010080422">
    <property type="protein sequence ID" value="CAF4438956.1"/>
    <property type="molecule type" value="Genomic_DNA"/>
</dbReference>
<dbReference type="AlphaFoldDB" id="A0A8S2WI37"/>
<dbReference type="Proteomes" id="UP000677228">
    <property type="component" value="Unassembled WGS sequence"/>
</dbReference>
<evidence type="ECO:0000256" key="6">
    <source>
        <dbReference type="ARBA" id="ARBA00023303"/>
    </source>
</evidence>
<dbReference type="InterPro" id="IPR036770">
    <property type="entry name" value="Ankyrin_rpt-contain_sf"/>
</dbReference>
<dbReference type="Proteomes" id="UP000682733">
    <property type="component" value="Unassembled WGS sequence"/>
</dbReference>
<evidence type="ECO:0000256" key="1">
    <source>
        <dbReference type="ARBA" id="ARBA00022448"/>
    </source>
</evidence>
<keyword evidence="4" id="KW-0406">Ion transport</keyword>
<name>A0A8S2WI37_9BILA</name>
<dbReference type="GO" id="GO:0022857">
    <property type="term" value="F:transmembrane transporter activity"/>
    <property type="evidence" value="ECO:0007669"/>
    <property type="project" value="TreeGrafter"/>
</dbReference>
<evidence type="ECO:0000313" key="9">
    <source>
        <dbReference type="Proteomes" id="UP000682733"/>
    </source>
</evidence>
<feature type="non-terminal residue" evidence="8">
    <location>
        <position position="1"/>
    </location>
</feature>
<accession>A0A8S2WI37</accession>
<dbReference type="PANTHER" id="PTHR47143:SF1">
    <property type="entry name" value="ION_TRANS DOMAIN-CONTAINING PROTEIN"/>
    <property type="match status" value="1"/>
</dbReference>
<keyword evidence="1" id="KW-0813">Transport</keyword>
<dbReference type="PANTHER" id="PTHR47143">
    <property type="entry name" value="TRANSIENT RECEPTOR POTENTIAL CATION CHANNEL PROTEIN PAINLESS"/>
    <property type="match status" value="1"/>
</dbReference>
<keyword evidence="6" id="KW-0407">Ion channel</keyword>
<dbReference type="InterPro" id="IPR052076">
    <property type="entry name" value="TRP_cation_channel"/>
</dbReference>
<keyword evidence="3" id="KW-0040">ANK repeat</keyword>
<comment type="caution">
    <text evidence="8">The sequence shown here is derived from an EMBL/GenBank/DDBJ whole genome shotgun (WGS) entry which is preliminary data.</text>
</comment>
<evidence type="ECO:0000256" key="2">
    <source>
        <dbReference type="ARBA" id="ARBA00022737"/>
    </source>
</evidence>
<evidence type="ECO:0000313" key="8">
    <source>
        <dbReference type="EMBL" id="CAF4438956.1"/>
    </source>
</evidence>
<keyword evidence="5" id="KW-0325">Glycoprotein</keyword>
<dbReference type="SUPFAM" id="SSF48403">
    <property type="entry name" value="Ankyrin repeat"/>
    <property type="match status" value="1"/>
</dbReference>
<sequence>HDDVVKFFIEEKWTVNRVNSKNEKTIYLASKCGHLNVENCLEIAITQGHKTIVEEYLLNKQHKDEDLWTKLIKNAQLEEINSERTWQERLFPKLSENFEDDYTPMRKLIKYMPDVADDFMSKRLTEHKDNGKSSDATVNFLKISFQFLNGLT</sequence>
<organism evidence="8 9">
    <name type="scientific">Didymodactylos carnosus</name>
    <dbReference type="NCBI Taxonomy" id="1234261"/>
    <lineage>
        <taxon>Eukaryota</taxon>
        <taxon>Metazoa</taxon>
        <taxon>Spiralia</taxon>
        <taxon>Gnathifera</taxon>
        <taxon>Rotifera</taxon>
        <taxon>Eurotatoria</taxon>
        <taxon>Bdelloidea</taxon>
        <taxon>Philodinida</taxon>
        <taxon>Philodinidae</taxon>
        <taxon>Didymodactylos</taxon>
    </lineage>
</organism>
<dbReference type="EMBL" id="CAJNOK010055630">
    <property type="protein sequence ID" value="CAF1620026.1"/>
    <property type="molecule type" value="Genomic_DNA"/>
</dbReference>
<evidence type="ECO:0000256" key="4">
    <source>
        <dbReference type="ARBA" id="ARBA00023065"/>
    </source>
</evidence>
<gene>
    <name evidence="7" type="ORF">OVA965_LOCUS43144</name>
    <name evidence="8" type="ORF">TMI583_LOCUS45281</name>
</gene>
<dbReference type="GO" id="GO:0034220">
    <property type="term" value="P:monoatomic ion transmembrane transport"/>
    <property type="evidence" value="ECO:0007669"/>
    <property type="project" value="UniProtKB-KW"/>
</dbReference>
<evidence type="ECO:0000313" key="7">
    <source>
        <dbReference type="EMBL" id="CAF1620026.1"/>
    </source>
</evidence>
<dbReference type="Gene3D" id="1.25.40.20">
    <property type="entry name" value="Ankyrin repeat-containing domain"/>
    <property type="match status" value="1"/>
</dbReference>
<feature type="non-terminal residue" evidence="8">
    <location>
        <position position="152"/>
    </location>
</feature>